<sequence length="66" mass="7607">MLDSSKDRDLFVLFESDLYVLFEPFPVFSISGKDQVLVFLHEFTLQPFGGPLRIVAPEKEFLILSQ</sequence>
<name>A0A4Q1HNT6_9BURK</name>
<evidence type="ECO:0000313" key="1">
    <source>
        <dbReference type="EMBL" id="RXN92467.1"/>
    </source>
</evidence>
<evidence type="ECO:0000313" key="2">
    <source>
        <dbReference type="Proteomes" id="UP000290849"/>
    </source>
</evidence>
<proteinExistence type="predicted"/>
<gene>
    <name evidence="1" type="ORF">C7R54_01540</name>
</gene>
<dbReference type="AlphaFoldDB" id="A0A4Q1HNT6"/>
<reference evidence="1 2" key="1">
    <citation type="journal article" date="2017" name="Int. J. Syst. Evol. Microbiol.">
        <title>Achromobacter aloeverae sp. nov., isolated from the root of Aloe vera (L.) Burm.f.</title>
        <authorList>
            <person name="Kuncharoen N."/>
            <person name="Muramatsu Y."/>
            <person name="Shibata C."/>
            <person name="Kamakura Y."/>
            <person name="Nakagawa Y."/>
            <person name="Tanasupawat S."/>
        </authorList>
    </citation>
    <scope>NUCLEOTIDE SEQUENCE [LARGE SCALE GENOMIC DNA]</scope>
    <source>
        <strain evidence="1 2">AVA-1</strain>
    </source>
</reference>
<protein>
    <submittedName>
        <fullName evidence="1">Uncharacterized protein</fullName>
    </submittedName>
</protein>
<keyword evidence="2" id="KW-1185">Reference proteome</keyword>
<comment type="caution">
    <text evidence="1">The sequence shown here is derived from an EMBL/GenBank/DDBJ whole genome shotgun (WGS) entry which is preliminary data.</text>
</comment>
<organism evidence="1 2">
    <name type="scientific">Achromobacter aloeverae</name>
    <dbReference type="NCBI Taxonomy" id="1750518"/>
    <lineage>
        <taxon>Bacteria</taxon>
        <taxon>Pseudomonadati</taxon>
        <taxon>Pseudomonadota</taxon>
        <taxon>Betaproteobacteria</taxon>
        <taxon>Burkholderiales</taxon>
        <taxon>Alcaligenaceae</taxon>
        <taxon>Achromobacter</taxon>
    </lineage>
</organism>
<accession>A0A4Q1HNT6</accession>
<dbReference type="EMBL" id="PYAL01000001">
    <property type="protein sequence ID" value="RXN92467.1"/>
    <property type="molecule type" value="Genomic_DNA"/>
</dbReference>
<dbReference type="Proteomes" id="UP000290849">
    <property type="component" value="Unassembled WGS sequence"/>
</dbReference>